<feature type="region of interest" description="Disordered" evidence="1">
    <location>
        <begin position="1"/>
        <end position="32"/>
    </location>
</feature>
<dbReference type="AlphaFoldDB" id="R7ZQX7"/>
<evidence type="ECO:0000313" key="2">
    <source>
        <dbReference type="EMBL" id="EON76520.1"/>
    </source>
</evidence>
<name>R7ZQX7_9BACT</name>
<dbReference type="Proteomes" id="UP000013909">
    <property type="component" value="Unassembled WGS sequence"/>
</dbReference>
<proteinExistence type="predicted"/>
<organism evidence="2 3">
    <name type="scientific">Lunatimonas lonarensis</name>
    <dbReference type="NCBI Taxonomy" id="1232681"/>
    <lineage>
        <taxon>Bacteria</taxon>
        <taxon>Pseudomonadati</taxon>
        <taxon>Bacteroidota</taxon>
        <taxon>Cytophagia</taxon>
        <taxon>Cytophagales</taxon>
        <taxon>Cyclobacteriaceae</taxon>
    </lineage>
</organism>
<accession>R7ZQX7</accession>
<reference evidence="2 3" key="1">
    <citation type="submission" date="2013-02" db="EMBL/GenBank/DDBJ databases">
        <title>A novel strain isolated from Lonar lake, Maharashtra, India.</title>
        <authorList>
            <person name="Singh A."/>
        </authorList>
    </citation>
    <scope>NUCLEOTIDE SEQUENCE [LARGE SCALE GENOMIC DNA]</scope>
    <source>
        <strain evidence="2 3">AK24</strain>
    </source>
</reference>
<keyword evidence="3" id="KW-1185">Reference proteome</keyword>
<protein>
    <submittedName>
        <fullName evidence="2">Uncharacterized protein</fullName>
    </submittedName>
</protein>
<sequence>MIGHGLTVGKTGGKKQKDTQKQIGSHKRGHIYNQQNKRNFSGIVAKTSGIFCQEIKIIKVLLT</sequence>
<comment type="caution">
    <text evidence="2">The sequence shown here is derived from an EMBL/GenBank/DDBJ whole genome shotgun (WGS) entry which is preliminary data.</text>
</comment>
<dbReference type="EMBL" id="AQHR01000085">
    <property type="protein sequence ID" value="EON76520.1"/>
    <property type="molecule type" value="Genomic_DNA"/>
</dbReference>
<evidence type="ECO:0000256" key="1">
    <source>
        <dbReference type="SAM" id="MobiDB-lite"/>
    </source>
</evidence>
<evidence type="ECO:0000313" key="3">
    <source>
        <dbReference type="Proteomes" id="UP000013909"/>
    </source>
</evidence>
<gene>
    <name evidence="2" type="ORF">ADIS_2970</name>
</gene>